<evidence type="ECO:0000313" key="3">
    <source>
        <dbReference type="Proteomes" id="UP000244336"/>
    </source>
</evidence>
<dbReference type="AlphaFoldDB" id="A0A2T7CFQ4"/>
<dbReference type="Gramene" id="PUZ42073">
    <property type="protein sequence ID" value="PUZ42073"/>
    <property type="gene ID" value="GQ55_9G554900"/>
</dbReference>
<feature type="region of interest" description="Disordered" evidence="1">
    <location>
        <begin position="59"/>
        <end position="90"/>
    </location>
</feature>
<dbReference type="Proteomes" id="UP000244336">
    <property type="component" value="Chromosome 9"/>
</dbReference>
<evidence type="ECO:0000256" key="1">
    <source>
        <dbReference type="SAM" id="MobiDB-lite"/>
    </source>
</evidence>
<evidence type="ECO:0000313" key="2">
    <source>
        <dbReference type="EMBL" id="PUZ42073.1"/>
    </source>
</evidence>
<organism evidence="2 3">
    <name type="scientific">Panicum hallii var. hallii</name>
    <dbReference type="NCBI Taxonomy" id="1504633"/>
    <lineage>
        <taxon>Eukaryota</taxon>
        <taxon>Viridiplantae</taxon>
        <taxon>Streptophyta</taxon>
        <taxon>Embryophyta</taxon>
        <taxon>Tracheophyta</taxon>
        <taxon>Spermatophyta</taxon>
        <taxon>Magnoliopsida</taxon>
        <taxon>Liliopsida</taxon>
        <taxon>Poales</taxon>
        <taxon>Poaceae</taxon>
        <taxon>PACMAD clade</taxon>
        <taxon>Panicoideae</taxon>
        <taxon>Panicodae</taxon>
        <taxon>Paniceae</taxon>
        <taxon>Panicinae</taxon>
        <taxon>Panicum</taxon>
        <taxon>Panicum sect. Panicum</taxon>
    </lineage>
</organism>
<proteinExistence type="predicted"/>
<reference evidence="2 3" key="1">
    <citation type="submission" date="2018-04" db="EMBL/GenBank/DDBJ databases">
        <title>WGS assembly of Panicum hallii var. hallii HAL2.</title>
        <authorList>
            <person name="Lovell J."/>
            <person name="Jenkins J."/>
            <person name="Lowry D."/>
            <person name="Mamidi S."/>
            <person name="Sreedasyam A."/>
            <person name="Weng X."/>
            <person name="Barry K."/>
            <person name="Bonette J."/>
            <person name="Campitelli B."/>
            <person name="Daum C."/>
            <person name="Gordon S."/>
            <person name="Gould B."/>
            <person name="Lipzen A."/>
            <person name="MacQueen A."/>
            <person name="Palacio-Mejia J."/>
            <person name="Plott C."/>
            <person name="Shakirov E."/>
            <person name="Shu S."/>
            <person name="Yoshinaga Y."/>
            <person name="Zane M."/>
            <person name="Rokhsar D."/>
            <person name="Grimwood J."/>
            <person name="Schmutz J."/>
            <person name="Juenger T."/>
        </authorList>
    </citation>
    <scope>NUCLEOTIDE SEQUENCE [LARGE SCALE GENOMIC DNA]</scope>
    <source>
        <strain evidence="3">cv. HAL2</strain>
    </source>
</reference>
<name>A0A2T7CFQ4_9POAL</name>
<accession>A0A2T7CFQ4</accession>
<gene>
    <name evidence="2" type="ORF">GQ55_9G554900</name>
</gene>
<feature type="region of interest" description="Disordered" evidence="1">
    <location>
        <begin position="1"/>
        <end position="21"/>
    </location>
</feature>
<feature type="compositionally biased region" description="Pro residues" evidence="1">
    <location>
        <begin position="73"/>
        <end position="82"/>
    </location>
</feature>
<protein>
    <submittedName>
        <fullName evidence="2">Uncharacterized protein</fullName>
    </submittedName>
</protein>
<sequence>MVAPFTQAANPPPHPSLPPAVTGYCSASIVHTQVPSASSAIAIHTRLARCLCQHHSRLAPRRRQAAPALRGFPAPPVGPLAPPEHAGKRP</sequence>
<keyword evidence="3" id="KW-1185">Reference proteome</keyword>
<dbReference type="EMBL" id="CM009757">
    <property type="protein sequence ID" value="PUZ42073.1"/>
    <property type="molecule type" value="Genomic_DNA"/>
</dbReference>